<dbReference type="GO" id="GO:0005524">
    <property type="term" value="F:ATP binding"/>
    <property type="evidence" value="ECO:0007669"/>
    <property type="project" value="UniProtKB-KW"/>
</dbReference>
<dbReference type="InterPro" id="IPR025662">
    <property type="entry name" value="Sigma_54_int_dom_ATP-bd_1"/>
</dbReference>
<dbReference type="PROSITE" id="PS00688">
    <property type="entry name" value="SIGMA54_INTERACT_3"/>
    <property type="match status" value="1"/>
</dbReference>
<dbReference type="PROSITE" id="PS00676">
    <property type="entry name" value="SIGMA54_INTERACT_2"/>
    <property type="match status" value="1"/>
</dbReference>
<sequence>MCVNIPMVELRRPVLYVRTNNKIDSISKATISLQGWDIEEVECLQEARSIIDNQKYSVGLIQLVSVEPGQLREVEALLTDYRTIEWVIITSTECLHERAFCKLIRETCHDYYTLPLSEVDYMRLLSTLGHAHGMASLCLDDLEQGYDEYEMVGSSPSMIKLFGSIRKVASVDAPVLIYGESGTGKELIARAVHERSGRADKPFIAVNCGAIPENLIQSELFGYEKGAFTGANSQKCGQIEAAAGGTLFLDEIGDLPFDMQVNLLRFLQENVIQRLGGNTEIPVDVRVVAATNVDLDAAVKSGRFREDLLYRLNVLQLQPPPLREREGDTQLMAQFFFDRFVSDGQAKLKGFSQTSLQVMERYSWPGNVRELINRIRRAIVMCDGRLIKPDDLDLQSYSTDDDRPVISLEEAREKAEKEAVISAIRYCHNNMTQTAKVLGVSRVTLYRIIEKYHLSLS</sequence>
<dbReference type="KEGG" id="ajp:AMJAP_3272"/>
<dbReference type="InterPro" id="IPR058031">
    <property type="entry name" value="AAA_lid_NorR"/>
</dbReference>
<dbReference type="PRINTS" id="PR01590">
    <property type="entry name" value="HTHFIS"/>
</dbReference>
<dbReference type="Gene3D" id="3.40.50.300">
    <property type="entry name" value="P-loop containing nucleotide triphosphate hydrolases"/>
    <property type="match status" value="1"/>
</dbReference>
<keyword evidence="4" id="KW-0238">DNA-binding</keyword>
<dbReference type="InterPro" id="IPR002078">
    <property type="entry name" value="Sigma_54_int"/>
</dbReference>
<protein>
    <recommendedName>
        <fullName evidence="6">Sigma-54 factor interaction domain-containing protein</fullName>
    </recommendedName>
</protein>
<dbReference type="InterPro" id="IPR003593">
    <property type="entry name" value="AAA+_ATPase"/>
</dbReference>
<evidence type="ECO:0000256" key="2">
    <source>
        <dbReference type="ARBA" id="ARBA00022840"/>
    </source>
</evidence>
<dbReference type="SMART" id="SM00382">
    <property type="entry name" value="AAA"/>
    <property type="match status" value="1"/>
</dbReference>
<dbReference type="InterPro" id="IPR025944">
    <property type="entry name" value="Sigma_54_int_dom_CS"/>
</dbReference>
<dbReference type="PANTHER" id="PTHR32071:SF120">
    <property type="entry name" value="TRANSCRIPTIONAL REGULATOR-RELATED"/>
    <property type="match status" value="1"/>
</dbReference>
<dbReference type="InterPro" id="IPR002197">
    <property type="entry name" value="HTH_Fis"/>
</dbReference>
<dbReference type="FunFam" id="3.40.50.300:FF:000006">
    <property type="entry name" value="DNA-binding transcriptional regulator NtrC"/>
    <property type="match status" value="1"/>
</dbReference>
<dbReference type="PROSITE" id="PS50045">
    <property type="entry name" value="SIGMA54_INTERACT_4"/>
    <property type="match status" value="1"/>
</dbReference>
<keyword evidence="1" id="KW-0547">Nucleotide-binding</keyword>
<dbReference type="PANTHER" id="PTHR32071">
    <property type="entry name" value="TRANSCRIPTIONAL REGULATORY PROTEIN"/>
    <property type="match status" value="1"/>
</dbReference>
<dbReference type="InterPro" id="IPR025943">
    <property type="entry name" value="Sigma_54_int_dom_ATP-bd_2"/>
</dbReference>
<evidence type="ECO:0000259" key="6">
    <source>
        <dbReference type="PROSITE" id="PS50045"/>
    </source>
</evidence>
<keyword evidence="5" id="KW-0804">Transcription</keyword>
<dbReference type="InterPro" id="IPR045343">
    <property type="entry name" value="VpsR"/>
</dbReference>
<dbReference type="GO" id="GO:0006355">
    <property type="term" value="P:regulation of DNA-templated transcription"/>
    <property type="evidence" value="ECO:0007669"/>
    <property type="project" value="InterPro"/>
</dbReference>
<keyword evidence="2" id="KW-0067">ATP-binding</keyword>
<organism evidence="7 8">
    <name type="scientific">Amphritea japonica ATCC BAA-1530</name>
    <dbReference type="NCBI Taxonomy" id="1278309"/>
    <lineage>
        <taxon>Bacteria</taxon>
        <taxon>Pseudomonadati</taxon>
        <taxon>Pseudomonadota</taxon>
        <taxon>Gammaproteobacteria</taxon>
        <taxon>Oceanospirillales</taxon>
        <taxon>Oceanospirillaceae</taxon>
        <taxon>Amphritea</taxon>
    </lineage>
</organism>
<dbReference type="InterPro" id="IPR009057">
    <property type="entry name" value="Homeodomain-like_sf"/>
</dbReference>
<dbReference type="Gene3D" id="1.10.10.60">
    <property type="entry name" value="Homeodomain-like"/>
    <property type="match status" value="1"/>
</dbReference>
<dbReference type="AlphaFoldDB" id="A0A7R6SUP2"/>
<dbReference type="Pfam" id="PF20161">
    <property type="entry name" value="VpsR"/>
    <property type="match status" value="1"/>
</dbReference>
<dbReference type="InterPro" id="IPR027417">
    <property type="entry name" value="P-loop_NTPase"/>
</dbReference>
<keyword evidence="3" id="KW-0805">Transcription regulation</keyword>
<dbReference type="Pfam" id="PF25601">
    <property type="entry name" value="AAA_lid_14"/>
    <property type="match status" value="1"/>
</dbReference>
<dbReference type="PROSITE" id="PS00675">
    <property type="entry name" value="SIGMA54_INTERACT_1"/>
    <property type="match status" value="1"/>
</dbReference>
<dbReference type="CDD" id="cd00009">
    <property type="entry name" value="AAA"/>
    <property type="match status" value="1"/>
</dbReference>
<dbReference type="Pfam" id="PF02954">
    <property type="entry name" value="HTH_8"/>
    <property type="match status" value="1"/>
</dbReference>
<feature type="domain" description="Sigma-54 factor interaction" evidence="6">
    <location>
        <begin position="151"/>
        <end position="380"/>
    </location>
</feature>
<dbReference type="EMBL" id="AP014545">
    <property type="protein sequence ID" value="BBB27857.1"/>
    <property type="molecule type" value="Genomic_DNA"/>
</dbReference>
<evidence type="ECO:0000256" key="4">
    <source>
        <dbReference type="ARBA" id="ARBA00023125"/>
    </source>
</evidence>
<dbReference type="Pfam" id="PF00158">
    <property type="entry name" value="Sigma54_activat"/>
    <property type="match status" value="1"/>
</dbReference>
<dbReference type="GO" id="GO:0043565">
    <property type="term" value="F:sequence-specific DNA binding"/>
    <property type="evidence" value="ECO:0007669"/>
    <property type="project" value="InterPro"/>
</dbReference>
<evidence type="ECO:0000313" key="7">
    <source>
        <dbReference type="EMBL" id="BBB27857.1"/>
    </source>
</evidence>
<evidence type="ECO:0000256" key="5">
    <source>
        <dbReference type="ARBA" id="ARBA00023163"/>
    </source>
</evidence>
<dbReference type="SUPFAM" id="SSF46689">
    <property type="entry name" value="Homeodomain-like"/>
    <property type="match status" value="1"/>
</dbReference>
<dbReference type="SUPFAM" id="SSF52540">
    <property type="entry name" value="P-loop containing nucleoside triphosphate hydrolases"/>
    <property type="match status" value="1"/>
</dbReference>
<name>A0A7R6SUP2_9GAMM</name>
<evidence type="ECO:0000256" key="1">
    <source>
        <dbReference type="ARBA" id="ARBA00022741"/>
    </source>
</evidence>
<proteinExistence type="predicted"/>
<gene>
    <name evidence="7" type="ORF">AMJAP_3272</name>
</gene>
<accession>A0A7R6SUP2</accession>
<dbReference type="Proteomes" id="UP000595663">
    <property type="component" value="Chromosome"/>
</dbReference>
<evidence type="ECO:0000313" key="8">
    <source>
        <dbReference type="Proteomes" id="UP000595663"/>
    </source>
</evidence>
<reference evidence="7 8" key="1">
    <citation type="journal article" date="2008" name="Int. J. Syst. Evol. Microbiol.">
        <title>Amphritea japonica sp. nov. and Amphritea balenae sp. nov., isolated from the sediment adjacent to sperm whale carcasses off Kagoshima, Japan.</title>
        <authorList>
            <person name="Miyazaki M."/>
            <person name="Nogi Y."/>
            <person name="Fujiwara Y."/>
            <person name="Kawato M."/>
            <person name="Nagahama T."/>
            <person name="Kubokawa K."/>
            <person name="Horikoshi K."/>
        </authorList>
    </citation>
    <scope>NUCLEOTIDE SEQUENCE [LARGE SCALE GENOMIC DNA]</scope>
    <source>
        <strain evidence="7 8">ATCC BAA-1530</strain>
    </source>
</reference>
<dbReference type="Gene3D" id="1.10.8.60">
    <property type="match status" value="1"/>
</dbReference>
<evidence type="ECO:0000256" key="3">
    <source>
        <dbReference type="ARBA" id="ARBA00023015"/>
    </source>
</evidence>
<keyword evidence="8" id="KW-1185">Reference proteome</keyword>